<name>A0A9X2F8R9_9SPHI</name>
<protein>
    <recommendedName>
        <fullName evidence="4">Class I SAM-dependent methyltransferase</fullName>
    </recommendedName>
</protein>
<evidence type="ECO:0008006" key="4">
    <source>
        <dbReference type="Google" id="ProtNLM"/>
    </source>
</evidence>
<reference evidence="2" key="1">
    <citation type="submission" date="2022-06" db="EMBL/GenBank/DDBJ databases">
        <title>Solitalea sp. MAHUQ-68 isolated from rhizospheric soil.</title>
        <authorList>
            <person name="Huq M.A."/>
        </authorList>
    </citation>
    <scope>NUCLEOTIDE SEQUENCE</scope>
    <source>
        <strain evidence="2">MAHUQ-68</strain>
    </source>
</reference>
<feature type="transmembrane region" description="Helical" evidence="1">
    <location>
        <begin position="163"/>
        <end position="184"/>
    </location>
</feature>
<dbReference type="AlphaFoldDB" id="A0A9X2F8R9"/>
<evidence type="ECO:0000313" key="2">
    <source>
        <dbReference type="EMBL" id="MCO4294436.1"/>
    </source>
</evidence>
<feature type="transmembrane region" description="Helical" evidence="1">
    <location>
        <begin position="196"/>
        <end position="217"/>
    </location>
</feature>
<evidence type="ECO:0000313" key="3">
    <source>
        <dbReference type="Proteomes" id="UP001155182"/>
    </source>
</evidence>
<proteinExistence type="predicted"/>
<comment type="caution">
    <text evidence="2">The sequence shown here is derived from an EMBL/GenBank/DDBJ whole genome shotgun (WGS) entry which is preliminary data.</text>
</comment>
<dbReference type="Proteomes" id="UP001155182">
    <property type="component" value="Unassembled WGS sequence"/>
</dbReference>
<sequence>MMQVFEFEDQKWFPNFIRESMTDYLRYVLNTTNFYRPTTLLLYDCLSQSHVNYCVDLCSGGGGPIESVIKNLKDEHALEVRFILTDKFPNKEAFNFIKKRLPNNIEFIESSIDAVEVPTELVGVRTMYSAIHHFERETIKSVIQDAIKAKVPIAIFDGSDKSLLTIVIIIIFHPIAFFLFTPFFKPFKLSRIFFTYIIPVIPFCTIWDGVVSILRLYQPGDLLKIVQEVDNNYKWKAGKVRNNLYMNITYLTGFPENN</sequence>
<evidence type="ECO:0000256" key="1">
    <source>
        <dbReference type="SAM" id="Phobius"/>
    </source>
</evidence>
<accession>A0A9X2F8R9</accession>
<keyword evidence="1" id="KW-0472">Membrane</keyword>
<keyword evidence="3" id="KW-1185">Reference proteome</keyword>
<keyword evidence="1" id="KW-1133">Transmembrane helix</keyword>
<keyword evidence="1" id="KW-0812">Transmembrane</keyword>
<organism evidence="2 3">
    <name type="scientific">Solitalea agri</name>
    <dbReference type="NCBI Taxonomy" id="2953739"/>
    <lineage>
        <taxon>Bacteria</taxon>
        <taxon>Pseudomonadati</taxon>
        <taxon>Bacteroidota</taxon>
        <taxon>Sphingobacteriia</taxon>
        <taxon>Sphingobacteriales</taxon>
        <taxon>Sphingobacteriaceae</taxon>
        <taxon>Solitalea</taxon>
    </lineage>
</organism>
<gene>
    <name evidence="2" type="ORF">NF867_16360</name>
</gene>
<dbReference type="EMBL" id="JAMWYS010000058">
    <property type="protein sequence ID" value="MCO4294436.1"/>
    <property type="molecule type" value="Genomic_DNA"/>
</dbReference>
<dbReference type="RefSeq" id="WP_252589471.1">
    <property type="nucleotide sequence ID" value="NZ_JAMWYS010000058.1"/>
</dbReference>